<dbReference type="EMBL" id="CP027806">
    <property type="protein sequence ID" value="AXJ00829.1"/>
    <property type="molecule type" value="Genomic_DNA"/>
</dbReference>
<dbReference type="AlphaFoldDB" id="A0A345UK27"/>
<dbReference type="KEGG" id="cprv:CYPRO_1578"/>
<evidence type="ECO:0000313" key="1">
    <source>
        <dbReference type="EMBL" id="AXJ00829.1"/>
    </source>
</evidence>
<organism evidence="1 2">
    <name type="scientific">Cyclonatronum proteinivorum</name>
    <dbReference type="NCBI Taxonomy" id="1457365"/>
    <lineage>
        <taxon>Bacteria</taxon>
        <taxon>Pseudomonadati</taxon>
        <taxon>Balneolota</taxon>
        <taxon>Balneolia</taxon>
        <taxon>Balneolales</taxon>
        <taxon>Cyclonatronaceae</taxon>
        <taxon>Cyclonatronum</taxon>
    </lineage>
</organism>
<protein>
    <submittedName>
        <fullName evidence="1">Uncharacterized protein</fullName>
    </submittedName>
</protein>
<reference evidence="1 2" key="1">
    <citation type="submission" date="2018-03" db="EMBL/GenBank/DDBJ databases">
        <title>Phenotypic and genomic properties of Cyclonatronum proteinivorum gen. nov., sp. nov., a haloalkaliphilic bacteroidete from soda lakes possessing Na+-translocating rhodopsin.</title>
        <authorList>
            <person name="Toshchakov S.V."/>
            <person name="Korzhenkov A."/>
            <person name="Samarov N.I."/>
            <person name="Kublanov I.V."/>
            <person name="Muntyan M.S."/>
            <person name="Sorokin D.Y."/>
        </authorList>
    </citation>
    <scope>NUCLEOTIDE SEQUENCE [LARGE SCALE GENOMIC DNA]</scope>
    <source>
        <strain evidence="1 2">Omega</strain>
    </source>
</reference>
<evidence type="ECO:0000313" key="2">
    <source>
        <dbReference type="Proteomes" id="UP000254808"/>
    </source>
</evidence>
<sequence length="56" mass="6349">MVAQESKRTPEDMPPFQGSICVGPQSRGWHPGLWYAALSGLWLRWGNSFFELITIV</sequence>
<name>A0A345UK27_9BACT</name>
<accession>A0A345UK27</accession>
<gene>
    <name evidence="1" type="ORF">CYPRO_1578</name>
</gene>
<keyword evidence="2" id="KW-1185">Reference proteome</keyword>
<dbReference type="Proteomes" id="UP000254808">
    <property type="component" value="Chromosome"/>
</dbReference>
<proteinExistence type="predicted"/>